<protein>
    <recommendedName>
        <fullName evidence="4">Imelysin-like domain-containing protein</fullName>
    </recommendedName>
</protein>
<evidence type="ECO:0000313" key="6">
    <source>
        <dbReference type="Proteomes" id="UP000823637"/>
    </source>
</evidence>
<organism evidence="5 6">
    <name type="scientific">Candidatus Enterocola intestinipullorum</name>
    <dbReference type="NCBI Taxonomy" id="2840783"/>
    <lineage>
        <taxon>Bacteria</taxon>
        <taxon>Pseudomonadati</taxon>
        <taxon>Bacteroidota</taxon>
        <taxon>Bacteroidia</taxon>
        <taxon>Bacteroidales</taxon>
        <taxon>Candidatus Enterocola</taxon>
    </lineage>
</organism>
<dbReference type="GO" id="GO:0030313">
    <property type="term" value="C:cell envelope"/>
    <property type="evidence" value="ECO:0007669"/>
    <property type="project" value="UniProtKB-SubCell"/>
</dbReference>
<gene>
    <name evidence="5" type="ORF">IAC32_04880</name>
</gene>
<dbReference type="EMBL" id="JADIMR010000073">
    <property type="protein sequence ID" value="MBO8447060.1"/>
    <property type="molecule type" value="Genomic_DNA"/>
</dbReference>
<name>A0A9D9HAE3_9BACT</name>
<comment type="subcellular location">
    <subcellularLocation>
        <location evidence="1">Cell envelope</location>
    </subcellularLocation>
</comment>
<accession>A0A9D9HAE3</accession>
<feature type="signal peptide" evidence="3">
    <location>
        <begin position="1"/>
        <end position="22"/>
    </location>
</feature>
<dbReference type="Gene3D" id="1.20.1420.20">
    <property type="entry name" value="M75 peptidase, HXXE motif"/>
    <property type="match status" value="2"/>
</dbReference>
<proteinExistence type="predicted"/>
<evidence type="ECO:0000256" key="2">
    <source>
        <dbReference type="ARBA" id="ARBA00022729"/>
    </source>
</evidence>
<dbReference type="InterPro" id="IPR018976">
    <property type="entry name" value="Imelysin-like"/>
</dbReference>
<feature type="chain" id="PRO_5038986468" description="Imelysin-like domain-containing protein" evidence="3">
    <location>
        <begin position="23"/>
        <end position="412"/>
    </location>
</feature>
<comment type="caution">
    <text evidence="5">The sequence shown here is derived from an EMBL/GenBank/DDBJ whole genome shotgun (WGS) entry which is preliminary data.</text>
</comment>
<keyword evidence="2 3" id="KW-0732">Signal</keyword>
<dbReference type="Proteomes" id="UP000823637">
    <property type="component" value="Unassembled WGS sequence"/>
</dbReference>
<dbReference type="AlphaFoldDB" id="A0A9D9HAE3"/>
<feature type="domain" description="Imelysin-like" evidence="4">
    <location>
        <begin position="281"/>
        <end position="389"/>
    </location>
</feature>
<sequence length="412" mass="45652">MKKLYSKSKLLAVLSALLIASAMVSCEPKGSNGTDPTGQTTDYPEENYLNYVRIVSEVLEQDAFRVYAYWQGTNNLTGEEQTRLNEEECCPGIIASGYRVYLEQPESGATIYGSQKNVINQIIQGCIDIATEVADAKIGEPYDAGDVYGVESWYSFNSFTDYEDNIISIENSLLGGPEDMRDEKLSICSLVASKSEAGKANADNVKNLIAQAREQLSSFTEPFRDIVLRKANGASTPAIDEVRTTIQSLSAAMDEMKQFVPDDESGAQEIIDHYVQHTVIDIYKDLYDEAGKLKDLVTAYSENPTQENLNAVCSQWKTTRVPWELSEAFLYGPVANYQIDPHLDSWPLSQLNINAIMSSNLDWANEDGSSFGSNTIGFHTLEYLSFKDGAPRVITDLFAKDGYVTIENTGSY</sequence>
<evidence type="ECO:0000256" key="3">
    <source>
        <dbReference type="SAM" id="SignalP"/>
    </source>
</evidence>
<reference evidence="5" key="1">
    <citation type="submission" date="2020-10" db="EMBL/GenBank/DDBJ databases">
        <authorList>
            <person name="Gilroy R."/>
        </authorList>
    </citation>
    <scope>NUCLEOTIDE SEQUENCE</scope>
    <source>
        <strain evidence="5">D3-1215</strain>
    </source>
</reference>
<evidence type="ECO:0000256" key="1">
    <source>
        <dbReference type="ARBA" id="ARBA00004196"/>
    </source>
</evidence>
<dbReference type="PROSITE" id="PS51257">
    <property type="entry name" value="PROKAR_LIPOPROTEIN"/>
    <property type="match status" value="1"/>
</dbReference>
<evidence type="ECO:0000259" key="4">
    <source>
        <dbReference type="Pfam" id="PF09375"/>
    </source>
</evidence>
<reference evidence="5" key="2">
    <citation type="journal article" date="2021" name="PeerJ">
        <title>Extensive microbial diversity within the chicken gut microbiome revealed by metagenomics and culture.</title>
        <authorList>
            <person name="Gilroy R."/>
            <person name="Ravi A."/>
            <person name="Getino M."/>
            <person name="Pursley I."/>
            <person name="Horton D.L."/>
            <person name="Alikhan N.F."/>
            <person name="Baker D."/>
            <person name="Gharbi K."/>
            <person name="Hall N."/>
            <person name="Watson M."/>
            <person name="Adriaenssens E.M."/>
            <person name="Foster-Nyarko E."/>
            <person name="Jarju S."/>
            <person name="Secka A."/>
            <person name="Antonio M."/>
            <person name="Oren A."/>
            <person name="Chaudhuri R.R."/>
            <person name="La Ragione R."/>
            <person name="Hildebrand F."/>
            <person name="Pallen M.J."/>
        </authorList>
    </citation>
    <scope>NUCLEOTIDE SEQUENCE</scope>
    <source>
        <strain evidence="5">D3-1215</strain>
    </source>
</reference>
<feature type="domain" description="Imelysin-like" evidence="4">
    <location>
        <begin position="39"/>
        <end position="235"/>
    </location>
</feature>
<evidence type="ECO:0000313" key="5">
    <source>
        <dbReference type="EMBL" id="MBO8447060.1"/>
    </source>
</evidence>
<dbReference type="Pfam" id="PF09375">
    <property type="entry name" value="Peptidase_M75"/>
    <property type="match status" value="2"/>
</dbReference>
<dbReference type="InterPro" id="IPR038352">
    <property type="entry name" value="Imelysin_sf"/>
</dbReference>